<feature type="transmembrane region" description="Helical" evidence="7">
    <location>
        <begin position="31"/>
        <end position="52"/>
    </location>
</feature>
<dbReference type="Gene3D" id="1.10.3720.10">
    <property type="entry name" value="MetI-like"/>
    <property type="match status" value="1"/>
</dbReference>
<evidence type="ECO:0000256" key="2">
    <source>
        <dbReference type="ARBA" id="ARBA00022448"/>
    </source>
</evidence>
<evidence type="ECO:0000256" key="4">
    <source>
        <dbReference type="ARBA" id="ARBA00022692"/>
    </source>
</evidence>
<feature type="transmembrane region" description="Helical" evidence="7">
    <location>
        <begin position="122"/>
        <end position="142"/>
    </location>
</feature>
<comment type="subcellular location">
    <subcellularLocation>
        <location evidence="1">Cell membrane</location>
        <topology evidence="1">Multi-pass membrane protein</topology>
    </subcellularLocation>
</comment>
<evidence type="ECO:0000313" key="9">
    <source>
        <dbReference type="EMBL" id="MPL58963.1"/>
    </source>
</evidence>
<accession>A0A644SWH7</accession>
<dbReference type="PROSITE" id="PS50928">
    <property type="entry name" value="ABC_TM1"/>
    <property type="match status" value="1"/>
</dbReference>
<dbReference type="SUPFAM" id="SSF161098">
    <property type="entry name" value="MetI-like"/>
    <property type="match status" value="1"/>
</dbReference>
<evidence type="ECO:0000256" key="7">
    <source>
        <dbReference type="SAM" id="Phobius"/>
    </source>
</evidence>
<sequence length="319" mass="35992">MGDRRAAIVVWRPADPVFQGEARMAVLRRKAFLKSPGWFLAPVLIYYVAFWIRPTISIIVESFTDKAATFGFDNYARLFAQEQIRTAFINTVLFTIGSALIQFALAFALALWLNKKFKFSNLVLFITLIPMAFPPAAVGILWKTGLYRFGWLNSLLCSLGLMNPANPFDWMSLRNLNAVMLLIIVDTWTVLPSVMIILLAGLQNLNREFEEAGWVFGANKFRTLKDIVVPIMKPTIITAMLLRMIAAIQVWLIAVMIFGYNVTPFLVERIAYNVDVITFAKYARKDAYTISVIVTAIVLISVTLYLRVSKDRRSEGGAA</sequence>
<dbReference type="AlphaFoldDB" id="A0A644SWH7"/>
<dbReference type="CDD" id="cd06261">
    <property type="entry name" value="TM_PBP2"/>
    <property type="match status" value="1"/>
</dbReference>
<feature type="transmembrane region" description="Helical" evidence="7">
    <location>
        <begin position="87"/>
        <end position="113"/>
    </location>
</feature>
<evidence type="ECO:0000256" key="6">
    <source>
        <dbReference type="ARBA" id="ARBA00023136"/>
    </source>
</evidence>
<keyword evidence="3" id="KW-1003">Cell membrane</keyword>
<dbReference type="Pfam" id="PF00528">
    <property type="entry name" value="BPD_transp_1"/>
    <property type="match status" value="1"/>
</dbReference>
<dbReference type="GO" id="GO:0055085">
    <property type="term" value="P:transmembrane transport"/>
    <property type="evidence" value="ECO:0007669"/>
    <property type="project" value="InterPro"/>
</dbReference>
<dbReference type="InterPro" id="IPR000515">
    <property type="entry name" value="MetI-like"/>
</dbReference>
<evidence type="ECO:0000259" key="8">
    <source>
        <dbReference type="PROSITE" id="PS50928"/>
    </source>
</evidence>
<keyword evidence="2" id="KW-0813">Transport</keyword>
<proteinExistence type="predicted"/>
<evidence type="ECO:0000256" key="1">
    <source>
        <dbReference type="ARBA" id="ARBA00004651"/>
    </source>
</evidence>
<reference evidence="9" key="1">
    <citation type="submission" date="2019-08" db="EMBL/GenBank/DDBJ databases">
        <authorList>
            <person name="Kucharzyk K."/>
            <person name="Murdoch R.W."/>
            <person name="Higgins S."/>
            <person name="Loffler F."/>
        </authorList>
    </citation>
    <scope>NUCLEOTIDE SEQUENCE</scope>
</reference>
<dbReference type="InterPro" id="IPR035906">
    <property type="entry name" value="MetI-like_sf"/>
</dbReference>
<feature type="domain" description="ABC transmembrane type-1" evidence="8">
    <location>
        <begin position="88"/>
        <end position="305"/>
    </location>
</feature>
<dbReference type="EMBL" id="VSSQ01000008">
    <property type="protein sequence ID" value="MPL58963.1"/>
    <property type="molecule type" value="Genomic_DNA"/>
</dbReference>
<gene>
    <name evidence="9" type="ORF">SDC9_04509</name>
</gene>
<feature type="transmembrane region" description="Helical" evidence="7">
    <location>
        <begin position="178"/>
        <end position="202"/>
    </location>
</feature>
<dbReference type="GO" id="GO:0005886">
    <property type="term" value="C:plasma membrane"/>
    <property type="evidence" value="ECO:0007669"/>
    <property type="project" value="UniProtKB-SubCell"/>
</dbReference>
<feature type="transmembrane region" description="Helical" evidence="7">
    <location>
        <begin position="241"/>
        <end position="267"/>
    </location>
</feature>
<dbReference type="PANTHER" id="PTHR43005:SF1">
    <property type="entry name" value="SPERMIDINE_PUTRESCINE TRANSPORT SYSTEM PERMEASE PROTEIN"/>
    <property type="match status" value="1"/>
</dbReference>
<name>A0A644SWH7_9ZZZZ</name>
<feature type="transmembrane region" description="Helical" evidence="7">
    <location>
        <begin position="287"/>
        <end position="306"/>
    </location>
</feature>
<keyword evidence="4 7" id="KW-0812">Transmembrane</keyword>
<evidence type="ECO:0000256" key="5">
    <source>
        <dbReference type="ARBA" id="ARBA00022989"/>
    </source>
</evidence>
<dbReference type="PANTHER" id="PTHR43005">
    <property type="entry name" value="BLR7065 PROTEIN"/>
    <property type="match status" value="1"/>
</dbReference>
<protein>
    <recommendedName>
        <fullName evidence="8">ABC transmembrane type-1 domain-containing protein</fullName>
    </recommendedName>
</protein>
<evidence type="ECO:0000256" key="3">
    <source>
        <dbReference type="ARBA" id="ARBA00022475"/>
    </source>
</evidence>
<comment type="caution">
    <text evidence="9">The sequence shown here is derived from an EMBL/GenBank/DDBJ whole genome shotgun (WGS) entry which is preliminary data.</text>
</comment>
<keyword evidence="5 7" id="KW-1133">Transmembrane helix</keyword>
<keyword evidence="6 7" id="KW-0472">Membrane</keyword>
<organism evidence="9">
    <name type="scientific">bioreactor metagenome</name>
    <dbReference type="NCBI Taxonomy" id="1076179"/>
    <lineage>
        <taxon>unclassified sequences</taxon>
        <taxon>metagenomes</taxon>
        <taxon>ecological metagenomes</taxon>
    </lineage>
</organism>